<keyword evidence="4" id="KW-1185">Reference proteome</keyword>
<organism evidence="3 4">
    <name type="scientific">Aspergillus versicolor CBS 583.65</name>
    <dbReference type="NCBI Taxonomy" id="1036611"/>
    <lineage>
        <taxon>Eukaryota</taxon>
        <taxon>Fungi</taxon>
        <taxon>Dikarya</taxon>
        <taxon>Ascomycota</taxon>
        <taxon>Pezizomycotina</taxon>
        <taxon>Eurotiomycetes</taxon>
        <taxon>Eurotiomycetidae</taxon>
        <taxon>Eurotiales</taxon>
        <taxon>Aspergillaceae</taxon>
        <taxon>Aspergillus</taxon>
        <taxon>Aspergillus subgen. Nidulantes</taxon>
    </lineage>
</organism>
<dbReference type="EMBL" id="KV878125">
    <property type="protein sequence ID" value="OJI95857.1"/>
    <property type="molecule type" value="Genomic_DNA"/>
</dbReference>
<sequence length="215" mass="24595">MEVDADARRLIPWRIKSGFFTADEIIEIVADYLINSHRDKTLSQAQDAIRPIVELEWASQLERQKSWPDEPTISEKLSKAFSSLERIHRILARMNFACCQRCGVSELSGESDEDTRGYVFFHEQDTEIMAGGGDVLLSYGSFTQSEERTRAVGDVIAKSLRRAGLSVEWEGDTKKRMLVHCDEWRRRIREDGEVDSDFSDESDTAEPVRTSDVEE</sequence>
<name>A0A1L9P2V8_ASPVE</name>
<reference evidence="4" key="1">
    <citation type="journal article" date="2017" name="Genome Biol.">
        <title>Comparative genomics reveals high biological diversity and specific adaptations in the industrially and medically important fungal genus Aspergillus.</title>
        <authorList>
            <person name="de Vries R.P."/>
            <person name="Riley R."/>
            <person name="Wiebenga A."/>
            <person name="Aguilar-Osorio G."/>
            <person name="Amillis S."/>
            <person name="Uchima C.A."/>
            <person name="Anderluh G."/>
            <person name="Asadollahi M."/>
            <person name="Askin M."/>
            <person name="Barry K."/>
            <person name="Battaglia E."/>
            <person name="Bayram O."/>
            <person name="Benocci T."/>
            <person name="Braus-Stromeyer S.A."/>
            <person name="Caldana C."/>
            <person name="Canovas D."/>
            <person name="Cerqueira G.C."/>
            <person name="Chen F."/>
            <person name="Chen W."/>
            <person name="Choi C."/>
            <person name="Clum A."/>
            <person name="Dos Santos R.A."/>
            <person name="Damasio A.R."/>
            <person name="Diallinas G."/>
            <person name="Emri T."/>
            <person name="Fekete E."/>
            <person name="Flipphi M."/>
            <person name="Freyberg S."/>
            <person name="Gallo A."/>
            <person name="Gournas C."/>
            <person name="Habgood R."/>
            <person name="Hainaut M."/>
            <person name="Harispe M.L."/>
            <person name="Henrissat B."/>
            <person name="Hilden K.S."/>
            <person name="Hope R."/>
            <person name="Hossain A."/>
            <person name="Karabika E."/>
            <person name="Karaffa L."/>
            <person name="Karanyi Z."/>
            <person name="Krasevec N."/>
            <person name="Kuo A."/>
            <person name="Kusch H."/>
            <person name="LaButti K."/>
            <person name="Lagendijk E.L."/>
            <person name="Lapidus A."/>
            <person name="Levasseur A."/>
            <person name="Lindquist E."/>
            <person name="Lipzen A."/>
            <person name="Logrieco A.F."/>
            <person name="MacCabe A."/>
            <person name="Maekelae M.R."/>
            <person name="Malavazi I."/>
            <person name="Melin P."/>
            <person name="Meyer V."/>
            <person name="Mielnichuk N."/>
            <person name="Miskei M."/>
            <person name="Molnar A.P."/>
            <person name="Mule G."/>
            <person name="Ngan C.Y."/>
            <person name="Orejas M."/>
            <person name="Orosz E."/>
            <person name="Ouedraogo J.P."/>
            <person name="Overkamp K.M."/>
            <person name="Park H.-S."/>
            <person name="Perrone G."/>
            <person name="Piumi F."/>
            <person name="Punt P.J."/>
            <person name="Ram A.F."/>
            <person name="Ramon A."/>
            <person name="Rauscher S."/>
            <person name="Record E."/>
            <person name="Riano-Pachon D.M."/>
            <person name="Robert V."/>
            <person name="Roehrig J."/>
            <person name="Ruller R."/>
            <person name="Salamov A."/>
            <person name="Salih N.S."/>
            <person name="Samson R.A."/>
            <person name="Sandor E."/>
            <person name="Sanguinetti M."/>
            <person name="Schuetze T."/>
            <person name="Sepcic K."/>
            <person name="Shelest E."/>
            <person name="Sherlock G."/>
            <person name="Sophianopoulou V."/>
            <person name="Squina F.M."/>
            <person name="Sun H."/>
            <person name="Susca A."/>
            <person name="Todd R.B."/>
            <person name="Tsang A."/>
            <person name="Unkles S.E."/>
            <person name="van de Wiele N."/>
            <person name="van Rossen-Uffink D."/>
            <person name="Oliveira J.V."/>
            <person name="Vesth T.C."/>
            <person name="Visser J."/>
            <person name="Yu J.-H."/>
            <person name="Zhou M."/>
            <person name="Andersen M.R."/>
            <person name="Archer D.B."/>
            <person name="Baker S.E."/>
            <person name="Benoit I."/>
            <person name="Brakhage A.A."/>
            <person name="Braus G.H."/>
            <person name="Fischer R."/>
            <person name="Frisvad J.C."/>
            <person name="Goldman G.H."/>
            <person name="Houbraken J."/>
            <person name="Oakley B."/>
            <person name="Pocsi I."/>
            <person name="Scazzocchio C."/>
            <person name="Seiboth B."/>
            <person name="vanKuyk P.A."/>
            <person name="Wortman J."/>
            <person name="Dyer P.S."/>
            <person name="Grigoriev I.V."/>
        </authorList>
    </citation>
    <scope>NUCLEOTIDE SEQUENCE [LARGE SCALE GENOMIC DNA]</scope>
    <source>
        <strain evidence="4">CBS 583.65</strain>
    </source>
</reference>
<dbReference type="OrthoDB" id="4179397at2759"/>
<evidence type="ECO:0000313" key="4">
    <source>
        <dbReference type="Proteomes" id="UP000184073"/>
    </source>
</evidence>
<dbReference type="InterPro" id="IPR054186">
    <property type="entry name" value="DUF6891"/>
</dbReference>
<protein>
    <recommendedName>
        <fullName evidence="2">DUF6891 domain-containing protein</fullName>
    </recommendedName>
</protein>
<dbReference type="VEuPathDB" id="FungiDB:ASPVEDRAFT_206605"/>
<dbReference type="Proteomes" id="UP000184073">
    <property type="component" value="Unassembled WGS sequence"/>
</dbReference>
<accession>A0A1L9P2V8</accession>
<dbReference type="Pfam" id="PF21831">
    <property type="entry name" value="DUF6891"/>
    <property type="match status" value="1"/>
</dbReference>
<feature type="region of interest" description="Disordered" evidence="1">
    <location>
        <begin position="192"/>
        <end position="215"/>
    </location>
</feature>
<feature type="compositionally biased region" description="Acidic residues" evidence="1">
    <location>
        <begin position="192"/>
        <end position="204"/>
    </location>
</feature>
<evidence type="ECO:0000313" key="3">
    <source>
        <dbReference type="EMBL" id="OJI95857.1"/>
    </source>
</evidence>
<dbReference type="GeneID" id="63724950"/>
<dbReference type="RefSeq" id="XP_040661620.1">
    <property type="nucleotide sequence ID" value="XM_040809439.1"/>
</dbReference>
<proteinExistence type="predicted"/>
<dbReference type="AlphaFoldDB" id="A0A1L9P2V8"/>
<evidence type="ECO:0000256" key="1">
    <source>
        <dbReference type="SAM" id="MobiDB-lite"/>
    </source>
</evidence>
<evidence type="ECO:0000259" key="2">
    <source>
        <dbReference type="Pfam" id="PF21831"/>
    </source>
</evidence>
<feature type="domain" description="DUF6891" evidence="2">
    <location>
        <begin position="4"/>
        <end position="187"/>
    </location>
</feature>
<gene>
    <name evidence="3" type="ORF">ASPVEDRAFT_206605</name>
</gene>